<evidence type="ECO:0000259" key="2">
    <source>
        <dbReference type="Pfam" id="PF08719"/>
    </source>
</evidence>
<gene>
    <name evidence="3" type="ORF">PAXINDRAFT_12330</name>
</gene>
<dbReference type="Proteomes" id="UP000053647">
    <property type="component" value="Unassembled WGS sequence"/>
</dbReference>
<dbReference type="Pfam" id="PF08719">
    <property type="entry name" value="NADAR"/>
    <property type="match status" value="1"/>
</dbReference>
<dbReference type="OrthoDB" id="206452at2759"/>
<evidence type="ECO:0000256" key="1">
    <source>
        <dbReference type="SAM" id="MobiDB-lite"/>
    </source>
</evidence>
<reference evidence="3 4" key="1">
    <citation type="submission" date="2014-06" db="EMBL/GenBank/DDBJ databases">
        <authorList>
            <consortium name="DOE Joint Genome Institute"/>
            <person name="Kuo A."/>
            <person name="Kohler A."/>
            <person name="Nagy L.G."/>
            <person name="Floudas D."/>
            <person name="Copeland A."/>
            <person name="Barry K.W."/>
            <person name="Cichocki N."/>
            <person name="Veneault-Fourrey C."/>
            <person name="LaButti K."/>
            <person name="Lindquist E.A."/>
            <person name="Lipzen A."/>
            <person name="Lundell T."/>
            <person name="Morin E."/>
            <person name="Murat C."/>
            <person name="Sun H."/>
            <person name="Tunlid A."/>
            <person name="Henrissat B."/>
            <person name="Grigoriev I.V."/>
            <person name="Hibbett D.S."/>
            <person name="Martin F."/>
            <person name="Nordberg H.P."/>
            <person name="Cantor M.N."/>
            <person name="Hua S.X."/>
        </authorList>
    </citation>
    <scope>NUCLEOTIDE SEQUENCE [LARGE SCALE GENOMIC DNA]</scope>
    <source>
        <strain evidence="3 4">ATCC 200175</strain>
    </source>
</reference>
<accession>A0A0C9SY29</accession>
<dbReference type="SUPFAM" id="SSF143990">
    <property type="entry name" value="YbiA-like"/>
    <property type="match status" value="1"/>
</dbReference>
<dbReference type="InterPro" id="IPR037238">
    <property type="entry name" value="YbiA-like_sf"/>
</dbReference>
<reference evidence="4" key="2">
    <citation type="submission" date="2015-01" db="EMBL/GenBank/DDBJ databases">
        <title>Evolutionary Origins and Diversification of the Mycorrhizal Mutualists.</title>
        <authorList>
            <consortium name="DOE Joint Genome Institute"/>
            <consortium name="Mycorrhizal Genomics Consortium"/>
            <person name="Kohler A."/>
            <person name="Kuo A."/>
            <person name="Nagy L.G."/>
            <person name="Floudas D."/>
            <person name="Copeland A."/>
            <person name="Barry K.W."/>
            <person name="Cichocki N."/>
            <person name="Veneault-Fourrey C."/>
            <person name="LaButti K."/>
            <person name="Lindquist E.A."/>
            <person name="Lipzen A."/>
            <person name="Lundell T."/>
            <person name="Morin E."/>
            <person name="Murat C."/>
            <person name="Riley R."/>
            <person name="Ohm R."/>
            <person name="Sun H."/>
            <person name="Tunlid A."/>
            <person name="Henrissat B."/>
            <person name="Grigoriev I.V."/>
            <person name="Hibbett D.S."/>
            <person name="Martin F."/>
        </authorList>
    </citation>
    <scope>NUCLEOTIDE SEQUENCE [LARGE SCALE GENOMIC DNA]</scope>
    <source>
        <strain evidence="4">ATCC 200175</strain>
    </source>
</reference>
<dbReference type="NCBIfam" id="TIGR02464">
    <property type="entry name" value="ribofla_fusion"/>
    <property type="match status" value="1"/>
</dbReference>
<dbReference type="EMBL" id="KN819340">
    <property type="protein sequence ID" value="KIJ14764.1"/>
    <property type="molecule type" value="Genomic_DNA"/>
</dbReference>
<name>A0A0C9SY29_PAXIN</name>
<feature type="region of interest" description="Disordered" evidence="1">
    <location>
        <begin position="193"/>
        <end position="216"/>
    </location>
</feature>
<organism evidence="3 4">
    <name type="scientific">Paxillus involutus ATCC 200175</name>
    <dbReference type="NCBI Taxonomy" id="664439"/>
    <lineage>
        <taxon>Eukaryota</taxon>
        <taxon>Fungi</taxon>
        <taxon>Dikarya</taxon>
        <taxon>Basidiomycota</taxon>
        <taxon>Agaricomycotina</taxon>
        <taxon>Agaricomycetes</taxon>
        <taxon>Agaricomycetidae</taxon>
        <taxon>Boletales</taxon>
        <taxon>Paxilineae</taxon>
        <taxon>Paxillaceae</taxon>
        <taxon>Paxillus</taxon>
    </lineage>
</organism>
<keyword evidence="4" id="KW-1185">Reference proteome</keyword>
<dbReference type="CDD" id="cd15457">
    <property type="entry name" value="NADAR"/>
    <property type="match status" value="1"/>
</dbReference>
<evidence type="ECO:0000313" key="3">
    <source>
        <dbReference type="EMBL" id="KIJ14764.1"/>
    </source>
</evidence>
<dbReference type="HOGENOM" id="CLU_959964_0_0_1"/>
<evidence type="ECO:0000313" key="4">
    <source>
        <dbReference type="Proteomes" id="UP000053647"/>
    </source>
</evidence>
<proteinExistence type="predicted"/>
<dbReference type="AlphaFoldDB" id="A0A0C9SY29"/>
<dbReference type="Gene3D" id="1.10.357.40">
    <property type="entry name" value="YbiA-like"/>
    <property type="match status" value="1"/>
</dbReference>
<sequence>MGLISSALSACVRCWDAGDTHVVVSGGGTSHRTHNWHGARSTPRRKHPKISFYDKKKPYYEFTNFSPHDVLYKGKRYPTSEHLFQAFKFLDAHPQIAERIRTCGDKPMQAFDKAHKYQRNVRSDWAQVHIQKMEIALELKFTQHRELTKMLLDTGDAELVEDSPRDWFWGIGADGTGNNELGKALMRLRDDKLRQPDPTNHGHGTGRSSAPRGNASGASRGVCEFCQTKPKHQNSKYCSRTCTDKAAMMCKYCRSRPKTGRFDYCTKSLESPPHRVSTAHLRVLDAVRRAK</sequence>
<dbReference type="InterPro" id="IPR012816">
    <property type="entry name" value="NADAR"/>
</dbReference>
<feature type="domain" description="NADAR" evidence="2">
    <location>
        <begin position="52"/>
        <end position="190"/>
    </location>
</feature>
<protein>
    <recommendedName>
        <fullName evidence="2">NADAR domain-containing protein</fullName>
    </recommendedName>
</protein>